<dbReference type="InterPro" id="IPR009081">
    <property type="entry name" value="PP-bd_ACP"/>
</dbReference>
<evidence type="ECO:0000256" key="3">
    <source>
        <dbReference type="ARBA" id="ARBA00022553"/>
    </source>
</evidence>
<dbReference type="PANTHER" id="PTHR20863:SF76">
    <property type="entry name" value="CARRIER DOMAIN-CONTAINING PROTEIN"/>
    <property type="match status" value="1"/>
</dbReference>
<evidence type="ECO:0000313" key="9">
    <source>
        <dbReference type="Proteomes" id="UP000823935"/>
    </source>
</evidence>
<dbReference type="InterPro" id="IPR036736">
    <property type="entry name" value="ACP-like_sf"/>
</dbReference>
<accession>A0A9D1EU73</accession>
<comment type="caution">
    <text evidence="8">The sequence shown here is derived from an EMBL/GenBank/DDBJ whole genome shotgun (WGS) entry which is preliminary data.</text>
</comment>
<dbReference type="GO" id="GO:0000035">
    <property type="term" value="F:acyl binding"/>
    <property type="evidence" value="ECO:0007669"/>
    <property type="project" value="TreeGrafter"/>
</dbReference>
<keyword evidence="5" id="KW-0443">Lipid metabolism</keyword>
<keyword evidence="2" id="KW-0444">Lipid biosynthesis</keyword>
<protein>
    <submittedName>
        <fullName evidence="8">Acyl carrier protein</fullName>
    </submittedName>
</protein>
<dbReference type="PANTHER" id="PTHR20863">
    <property type="entry name" value="ACYL CARRIER PROTEIN"/>
    <property type="match status" value="1"/>
</dbReference>
<dbReference type="EMBL" id="DVIQ01000073">
    <property type="protein sequence ID" value="HIS32167.1"/>
    <property type="molecule type" value="Genomic_DNA"/>
</dbReference>
<evidence type="ECO:0000259" key="7">
    <source>
        <dbReference type="PROSITE" id="PS50075"/>
    </source>
</evidence>
<dbReference type="SUPFAM" id="SSF47336">
    <property type="entry name" value="ACP-like"/>
    <property type="match status" value="1"/>
</dbReference>
<evidence type="ECO:0000256" key="5">
    <source>
        <dbReference type="ARBA" id="ARBA00023098"/>
    </source>
</evidence>
<name>A0A9D1EU73_9FIRM</name>
<sequence length="76" mass="8738">MELLDVIRKVVYDVTGKDGISQETDFVKDLGLTSFDVMNIVCAFEDMYDIEIPTRDVWQLRQAKDVVEYMKSKGVS</sequence>
<gene>
    <name evidence="8" type="ORF">IAB44_11585</name>
</gene>
<dbReference type="AlphaFoldDB" id="A0A9D1EU73"/>
<keyword evidence="3" id="KW-0597">Phosphoprotein</keyword>
<reference evidence="8" key="1">
    <citation type="submission" date="2020-10" db="EMBL/GenBank/DDBJ databases">
        <authorList>
            <person name="Gilroy R."/>
        </authorList>
    </citation>
    <scope>NUCLEOTIDE SEQUENCE</scope>
    <source>
        <strain evidence="8">CHK190-19873</strain>
    </source>
</reference>
<evidence type="ECO:0000256" key="6">
    <source>
        <dbReference type="ARBA" id="ARBA00023160"/>
    </source>
</evidence>
<reference evidence="8" key="2">
    <citation type="journal article" date="2021" name="PeerJ">
        <title>Extensive microbial diversity within the chicken gut microbiome revealed by metagenomics and culture.</title>
        <authorList>
            <person name="Gilroy R."/>
            <person name="Ravi A."/>
            <person name="Getino M."/>
            <person name="Pursley I."/>
            <person name="Horton D.L."/>
            <person name="Alikhan N.F."/>
            <person name="Baker D."/>
            <person name="Gharbi K."/>
            <person name="Hall N."/>
            <person name="Watson M."/>
            <person name="Adriaenssens E.M."/>
            <person name="Foster-Nyarko E."/>
            <person name="Jarju S."/>
            <person name="Secka A."/>
            <person name="Antonio M."/>
            <person name="Oren A."/>
            <person name="Chaudhuri R.R."/>
            <person name="La Ragione R."/>
            <person name="Hildebrand F."/>
            <person name="Pallen M.J."/>
        </authorList>
    </citation>
    <scope>NUCLEOTIDE SEQUENCE</scope>
    <source>
        <strain evidence="8">CHK190-19873</strain>
    </source>
</reference>
<keyword evidence="6" id="KW-0275">Fatty acid biosynthesis</keyword>
<feature type="domain" description="Carrier" evidence="7">
    <location>
        <begin position="1"/>
        <end position="74"/>
    </location>
</feature>
<evidence type="ECO:0000313" key="8">
    <source>
        <dbReference type="EMBL" id="HIS32167.1"/>
    </source>
</evidence>
<dbReference type="Pfam" id="PF00550">
    <property type="entry name" value="PP-binding"/>
    <property type="match status" value="1"/>
</dbReference>
<proteinExistence type="predicted"/>
<evidence type="ECO:0000256" key="4">
    <source>
        <dbReference type="ARBA" id="ARBA00022832"/>
    </source>
</evidence>
<dbReference type="GO" id="GO:0000036">
    <property type="term" value="F:acyl carrier activity"/>
    <property type="evidence" value="ECO:0007669"/>
    <property type="project" value="TreeGrafter"/>
</dbReference>
<evidence type="ECO:0000256" key="1">
    <source>
        <dbReference type="ARBA" id="ARBA00022450"/>
    </source>
</evidence>
<dbReference type="Gene3D" id="1.10.1200.10">
    <property type="entry name" value="ACP-like"/>
    <property type="match status" value="1"/>
</dbReference>
<keyword evidence="4" id="KW-0276">Fatty acid metabolism</keyword>
<dbReference type="GO" id="GO:0009245">
    <property type="term" value="P:lipid A biosynthetic process"/>
    <property type="evidence" value="ECO:0007669"/>
    <property type="project" value="TreeGrafter"/>
</dbReference>
<dbReference type="GO" id="GO:0016020">
    <property type="term" value="C:membrane"/>
    <property type="evidence" value="ECO:0007669"/>
    <property type="project" value="GOC"/>
</dbReference>
<keyword evidence="1" id="KW-0596">Phosphopantetheine</keyword>
<dbReference type="PROSITE" id="PS50075">
    <property type="entry name" value="CARRIER"/>
    <property type="match status" value="1"/>
</dbReference>
<organism evidence="8 9">
    <name type="scientific">Candidatus Limivivens intestinipullorum</name>
    <dbReference type="NCBI Taxonomy" id="2840858"/>
    <lineage>
        <taxon>Bacteria</taxon>
        <taxon>Bacillati</taxon>
        <taxon>Bacillota</taxon>
        <taxon>Clostridia</taxon>
        <taxon>Lachnospirales</taxon>
        <taxon>Lachnospiraceae</taxon>
        <taxon>Lachnospiraceae incertae sedis</taxon>
        <taxon>Candidatus Limivivens</taxon>
    </lineage>
</organism>
<dbReference type="GO" id="GO:0005829">
    <property type="term" value="C:cytosol"/>
    <property type="evidence" value="ECO:0007669"/>
    <property type="project" value="TreeGrafter"/>
</dbReference>
<evidence type="ECO:0000256" key="2">
    <source>
        <dbReference type="ARBA" id="ARBA00022516"/>
    </source>
</evidence>
<dbReference type="Proteomes" id="UP000823935">
    <property type="component" value="Unassembled WGS sequence"/>
</dbReference>
<dbReference type="InterPro" id="IPR003231">
    <property type="entry name" value="ACP"/>
</dbReference>